<dbReference type="STRING" id="1616788.AR543_02010"/>
<feature type="transmembrane region" description="Helical" evidence="1">
    <location>
        <begin position="29"/>
        <end position="47"/>
    </location>
</feature>
<evidence type="ECO:0000313" key="2">
    <source>
        <dbReference type="EMBL" id="ANF94927.1"/>
    </source>
</evidence>
<keyword evidence="1" id="KW-0812">Transmembrane</keyword>
<name>A0A172ZCC7_9BACL</name>
<keyword evidence="3" id="KW-1185">Reference proteome</keyword>
<dbReference type="AlphaFoldDB" id="A0A172ZCC7"/>
<sequence length="227" mass="25616">MNETTNFSDVIKKSFLQLDSFNQVSFIEMFWSLLIAFAIGMLIYWVYRKCYRGVVYSHNYNVSFVLMTIITSLIIMTISSNIVLSLGMVGALSIVRFRTAVKDPMDIMFMFWAISAGIATGATLYAFAIVGSIVITLVIFFMSRRQNGEAPYLLVIHYDESAAEPVKIALRKLKYVLKSKTVRKNITEMTVEIRLADPDNTQFINELSNVSGVSDVVLVSYNGDYAQ</sequence>
<proteinExistence type="predicted"/>
<organism evidence="2 3">
    <name type="scientific">Paenibacillus bovis</name>
    <dbReference type="NCBI Taxonomy" id="1616788"/>
    <lineage>
        <taxon>Bacteria</taxon>
        <taxon>Bacillati</taxon>
        <taxon>Bacillota</taxon>
        <taxon>Bacilli</taxon>
        <taxon>Bacillales</taxon>
        <taxon>Paenibacillaceae</taxon>
        <taxon>Paenibacillus</taxon>
    </lineage>
</organism>
<dbReference type="InterPro" id="IPR032531">
    <property type="entry name" value="DUF4956"/>
</dbReference>
<keyword evidence="1" id="KW-1133">Transmembrane helix</keyword>
<gene>
    <name evidence="2" type="ORF">AR543_02010</name>
</gene>
<reference evidence="3" key="1">
    <citation type="submission" date="2015-10" db="EMBL/GenBank/DDBJ databases">
        <title>Genome of Paenibacillus bovis sp. nov.</title>
        <authorList>
            <person name="Wu Z."/>
            <person name="Gao C."/>
            <person name="Liu Z."/>
            <person name="Zheng H."/>
        </authorList>
    </citation>
    <scope>NUCLEOTIDE SEQUENCE [LARGE SCALE GENOMIC DNA]</scope>
    <source>
        <strain evidence="3">BD3526</strain>
    </source>
</reference>
<feature type="transmembrane region" description="Helical" evidence="1">
    <location>
        <begin position="59"/>
        <end position="89"/>
    </location>
</feature>
<dbReference type="Proteomes" id="UP000078148">
    <property type="component" value="Chromosome"/>
</dbReference>
<protein>
    <submittedName>
        <fullName evidence="2">DUF4956 domain-containing protein</fullName>
    </submittedName>
</protein>
<dbReference type="RefSeq" id="WP_017813361.1">
    <property type="nucleotide sequence ID" value="NZ_CP013023.1"/>
</dbReference>
<dbReference type="Pfam" id="PF16316">
    <property type="entry name" value="DUF4956"/>
    <property type="match status" value="1"/>
</dbReference>
<dbReference type="EMBL" id="CP013023">
    <property type="protein sequence ID" value="ANF94927.1"/>
    <property type="molecule type" value="Genomic_DNA"/>
</dbReference>
<dbReference type="KEGG" id="pbv:AR543_02010"/>
<keyword evidence="1" id="KW-0472">Membrane</keyword>
<evidence type="ECO:0000313" key="3">
    <source>
        <dbReference type="Proteomes" id="UP000078148"/>
    </source>
</evidence>
<accession>A0A172ZCC7</accession>
<feature type="transmembrane region" description="Helical" evidence="1">
    <location>
        <begin position="109"/>
        <end position="142"/>
    </location>
</feature>
<dbReference type="OrthoDB" id="9803265at2"/>
<reference evidence="2 3" key="2">
    <citation type="journal article" date="2016" name="Int. J. Syst. Evol. Microbiol.">
        <title>Paenibacillus bovis sp. nov., isolated from raw yak (Bos grunniens) milk.</title>
        <authorList>
            <person name="Gao C."/>
            <person name="Han J."/>
            <person name="Liu Z."/>
            <person name="Xu X."/>
            <person name="Hang F."/>
            <person name="Wu Z."/>
        </authorList>
    </citation>
    <scope>NUCLEOTIDE SEQUENCE [LARGE SCALE GENOMIC DNA]</scope>
    <source>
        <strain evidence="2 3">BD3526</strain>
    </source>
</reference>
<evidence type="ECO:0000256" key="1">
    <source>
        <dbReference type="SAM" id="Phobius"/>
    </source>
</evidence>